<dbReference type="PIRSF" id="PIRSF000441">
    <property type="entry name" value="CysE"/>
    <property type="match status" value="1"/>
</dbReference>
<keyword evidence="7" id="KW-0677">Repeat</keyword>
<evidence type="ECO:0000256" key="3">
    <source>
        <dbReference type="ARBA" id="ARBA00013266"/>
    </source>
</evidence>
<gene>
    <name evidence="13" type="primary">cysE</name>
    <name evidence="13" type="ORF">FTRO_0020270</name>
    <name evidence="12" type="ORF">R53137_KAKDMLNK_00686</name>
</gene>
<evidence type="ECO:0000256" key="9">
    <source>
        <dbReference type="ARBA" id="ARBA00023315"/>
    </source>
</evidence>
<dbReference type="Pfam" id="PF14602">
    <property type="entry name" value="Hexapep_2"/>
    <property type="match status" value="1"/>
</dbReference>
<dbReference type="NCBIfam" id="NF041874">
    <property type="entry name" value="EPS_EpsC"/>
    <property type="match status" value="1"/>
</dbReference>
<dbReference type="Gene3D" id="2.160.10.10">
    <property type="entry name" value="Hexapeptide repeat proteins"/>
    <property type="match status" value="1"/>
</dbReference>
<protein>
    <recommendedName>
        <fullName evidence="4 11">Serine acetyltransferase</fullName>
        <ecNumber evidence="3 11">2.3.1.30</ecNumber>
    </recommendedName>
</protein>
<evidence type="ECO:0000256" key="11">
    <source>
        <dbReference type="PIRNR" id="PIRNR000441"/>
    </source>
</evidence>
<dbReference type="RefSeq" id="WP_059393351.1">
    <property type="nucleotide sequence ID" value="NZ_BOJU01000001.1"/>
</dbReference>
<dbReference type="InterPro" id="IPR001451">
    <property type="entry name" value="Hexapep"/>
</dbReference>
<evidence type="ECO:0000313" key="12">
    <source>
        <dbReference type="EMBL" id="CAK1238282.1"/>
    </source>
</evidence>
<keyword evidence="12" id="KW-0436">Ligase</keyword>
<dbReference type="InterPro" id="IPR053376">
    <property type="entry name" value="Serine_acetyltransferase"/>
</dbReference>
<keyword evidence="5" id="KW-0028">Amino-acid biosynthesis</keyword>
<dbReference type="InterPro" id="IPR005881">
    <property type="entry name" value="Ser_O-AcTrfase"/>
</dbReference>
<dbReference type="Gene3D" id="1.10.3130.10">
    <property type="entry name" value="serine acetyltransferase, domain 1"/>
    <property type="match status" value="1"/>
</dbReference>
<dbReference type="GO" id="GO:0006535">
    <property type="term" value="P:cysteine biosynthetic process from serine"/>
    <property type="evidence" value="ECO:0007669"/>
    <property type="project" value="InterPro"/>
</dbReference>
<comment type="catalytic activity">
    <reaction evidence="10 11">
        <text>L-serine + acetyl-CoA = O-acetyl-L-serine + CoA</text>
        <dbReference type="Rhea" id="RHEA:24560"/>
        <dbReference type="ChEBI" id="CHEBI:33384"/>
        <dbReference type="ChEBI" id="CHEBI:57287"/>
        <dbReference type="ChEBI" id="CHEBI:57288"/>
        <dbReference type="ChEBI" id="CHEBI:58340"/>
        <dbReference type="EC" id="2.3.1.30"/>
    </reaction>
</comment>
<dbReference type="PANTHER" id="PTHR42811">
    <property type="entry name" value="SERINE ACETYLTRANSFERASE"/>
    <property type="match status" value="1"/>
</dbReference>
<evidence type="ECO:0000256" key="8">
    <source>
        <dbReference type="ARBA" id="ARBA00023192"/>
    </source>
</evidence>
<evidence type="ECO:0000256" key="10">
    <source>
        <dbReference type="ARBA" id="ARBA00049486"/>
    </source>
</evidence>
<dbReference type="Pfam" id="PF00132">
    <property type="entry name" value="Hexapep"/>
    <property type="match status" value="1"/>
</dbReference>
<dbReference type="InterPro" id="IPR011004">
    <property type="entry name" value="Trimer_LpxA-like_sf"/>
</dbReference>
<accession>A0A3F3H8M9</accession>
<proteinExistence type="inferred from homology"/>
<comment type="similarity">
    <text evidence="2 11">Belongs to the transferase hexapeptide repeat family.</text>
</comment>
<dbReference type="FunFam" id="2.160.10.10:FF:000007">
    <property type="entry name" value="Serine acetyltransferase"/>
    <property type="match status" value="1"/>
</dbReference>
<evidence type="ECO:0000256" key="6">
    <source>
        <dbReference type="ARBA" id="ARBA00022679"/>
    </source>
</evidence>
<dbReference type="EMBL" id="CAUZLT010000002">
    <property type="protein sequence ID" value="CAK1238282.1"/>
    <property type="molecule type" value="Genomic_DNA"/>
</dbReference>
<dbReference type="GO" id="GO:0005737">
    <property type="term" value="C:cytoplasm"/>
    <property type="evidence" value="ECO:0007669"/>
    <property type="project" value="InterPro"/>
</dbReference>
<dbReference type="SUPFAM" id="SSF51161">
    <property type="entry name" value="Trimeric LpxA-like enzymes"/>
    <property type="match status" value="1"/>
</dbReference>
<comment type="pathway">
    <text evidence="1">Amino-acid biosynthesis; L-cysteine biosynthesis; L-cysteine from L-serine: step 1/2.</text>
</comment>
<keyword evidence="9 11" id="KW-0012">Acyltransferase</keyword>
<dbReference type="EC" id="2.3.1.30" evidence="3 11"/>
<evidence type="ECO:0000256" key="7">
    <source>
        <dbReference type="ARBA" id="ARBA00022737"/>
    </source>
</evidence>
<reference evidence="12 14" key="2">
    <citation type="submission" date="2023-10" db="EMBL/GenBank/DDBJ databases">
        <authorList>
            <person name="Botero Cardona J."/>
        </authorList>
    </citation>
    <scope>NUCLEOTIDE SEQUENCE [LARGE SCALE GENOMIC DNA]</scope>
    <source>
        <strain evidence="12 14">R-53137</strain>
    </source>
</reference>
<evidence type="ECO:0000256" key="2">
    <source>
        <dbReference type="ARBA" id="ARBA00007274"/>
    </source>
</evidence>
<dbReference type="EMBL" id="DF968079">
    <property type="protein sequence ID" value="GAP03860.1"/>
    <property type="molecule type" value="Genomic_DNA"/>
</dbReference>
<dbReference type="STRING" id="709323.GCA_001047135_00405"/>
<keyword evidence="8" id="KW-0198">Cysteine biosynthesis</keyword>
<dbReference type="InterPro" id="IPR042122">
    <property type="entry name" value="Ser_AcTrfase_N_sf"/>
</dbReference>
<dbReference type="Proteomes" id="UP000064514">
    <property type="component" value="Unassembled WGS sequence"/>
</dbReference>
<evidence type="ECO:0000256" key="5">
    <source>
        <dbReference type="ARBA" id="ARBA00022605"/>
    </source>
</evidence>
<sequence>MFDTADDFIRRDPALQHRYQVLLFHTGYKAVRAYRKSHYLWTHGHPFLAQLLATHSKRKTGIDIHPGATIGKNLVIDHGVNVVIGEETVIGDDVTIYQGVTLGARCAVKDGVRRHPTIGDRVLIGAGAKVIGNIHIGQDSKVGANAVVLQDILAGQTVVGIPARVVN</sequence>
<evidence type="ECO:0000256" key="1">
    <source>
        <dbReference type="ARBA" id="ARBA00004876"/>
    </source>
</evidence>
<dbReference type="InterPro" id="IPR018357">
    <property type="entry name" value="Hexapep_transf_CS"/>
</dbReference>
<dbReference type="CDD" id="cd03354">
    <property type="entry name" value="LbH_SAT"/>
    <property type="match status" value="1"/>
</dbReference>
<name>A0A3F3H8M9_9LACO</name>
<keyword evidence="14" id="KW-1185">Reference proteome</keyword>
<dbReference type="Proteomes" id="UP001314262">
    <property type="component" value="Unassembled WGS sequence"/>
</dbReference>
<dbReference type="GO" id="GO:0016874">
    <property type="term" value="F:ligase activity"/>
    <property type="evidence" value="ECO:0007669"/>
    <property type="project" value="UniProtKB-KW"/>
</dbReference>
<evidence type="ECO:0000313" key="14">
    <source>
        <dbReference type="Proteomes" id="UP001314262"/>
    </source>
</evidence>
<dbReference type="UniPathway" id="UPA00136">
    <property type="reaction ID" value="UER00199"/>
</dbReference>
<keyword evidence="6 11" id="KW-0808">Transferase</keyword>
<evidence type="ECO:0000313" key="13">
    <source>
        <dbReference type="EMBL" id="GAP03860.1"/>
    </source>
</evidence>
<evidence type="ECO:0000256" key="4">
    <source>
        <dbReference type="ARBA" id="ARBA00018522"/>
    </source>
</evidence>
<dbReference type="GO" id="GO:0009001">
    <property type="term" value="F:serine O-acetyltransferase activity"/>
    <property type="evidence" value="ECO:0007669"/>
    <property type="project" value="UniProtKB-EC"/>
</dbReference>
<dbReference type="AlphaFoldDB" id="A0A3F3H8M9"/>
<dbReference type="InterPro" id="IPR045304">
    <property type="entry name" value="LbH_SAT"/>
</dbReference>
<organism evidence="13">
    <name type="scientific">Fructobacillus tropaeoli</name>
    <dbReference type="NCBI Taxonomy" id="709323"/>
    <lineage>
        <taxon>Bacteria</taxon>
        <taxon>Bacillati</taxon>
        <taxon>Bacillota</taxon>
        <taxon>Bacilli</taxon>
        <taxon>Lactobacillales</taxon>
        <taxon>Lactobacillaceae</taxon>
        <taxon>Fructobacillus</taxon>
    </lineage>
</organism>
<dbReference type="PROSITE" id="PS00101">
    <property type="entry name" value="HEXAPEP_TRANSFERASES"/>
    <property type="match status" value="1"/>
</dbReference>
<reference evidence="13" key="1">
    <citation type="journal article" date="2015" name="BMC Genomics">
        <title>Comparative genomics of Fructobacillus spp. and Leuconostoc spp. reveals niche-specific evolution of Fructobacillus spp.</title>
        <authorList>
            <person name="Endo A."/>
            <person name="Tanizawa Y."/>
            <person name="Tanaka N."/>
            <person name="Maeno S."/>
            <person name="Kumar H."/>
            <person name="Shiwa Y."/>
            <person name="Okada S."/>
            <person name="Yoshikawa H."/>
            <person name="Dicks L."/>
            <person name="Nakagawa J."/>
            <person name="Arita M."/>
        </authorList>
    </citation>
    <scope>NUCLEOTIDE SEQUENCE [LARGE SCALE GENOMIC DNA]</scope>
    <source>
        <strain evidence="13">F214-1</strain>
    </source>
</reference>